<keyword evidence="1" id="KW-0378">Hydrolase</keyword>
<dbReference type="Pfam" id="PF01590">
    <property type="entry name" value="GAF"/>
    <property type="match status" value="1"/>
</dbReference>
<evidence type="ECO:0000259" key="2">
    <source>
        <dbReference type="PROSITE" id="PS50006"/>
    </source>
</evidence>
<dbReference type="SMART" id="SM00065">
    <property type="entry name" value="GAF"/>
    <property type="match status" value="1"/>
</dbReference>
<sequence>MPKLKLIKAPGMTGSGQSYLLSTDEVVLGREDVCGIVVPNHAVSRKHARIIRSNGQFFIEDLKSRNKTLVNNREITERHALKHDDRIKICDFQYLFQDDRPFVPHMQPLPGEYKPPVNLEDTQEDELKNDSSSIEHMVAKGSDTDLLNAQPKDMLRALLDISISLSKALELEPLLSTIAETSFNVFRQADRCFIILAEDKKLIPKIVKVRRQGSQDDHRFSKTIVRKCMESMAAYLSEDASSDVAMGAAQSIAEFRIRSVMCVPLTDSDGKAIGAMQLDTQDRGKKFKKDDLNLLLIVANLATVAIEKATLHESTMAREKLQKEIEIARKVQLDFLPRTLPVIAGYEFFSDYSAAQTVGGDYYTFIPLPDGRIAILLGDVAGKGVPAALLMAKLSAEARYCMMTQPDVPTAIQHLSDQLIRGGIGDRFVTMAALVLNPVTHRVTIVNAGHLNPMRFRATDRTLVEVITHEQSGLALGIVESYPYEAVEIGLLPGDTLLLFTDGVTDATSPAPADAMFGYEGLTATIMKPTAGSPIDRPKALGERLVRAVRQHANGRPQTDDIAIVCFGRLVENVPPTGPHAMGGRG</sequence>
<dbReference type="InterPro" id="IPR052016">
    <property type="entry name" value="Bact_Sigma-Reg"/>
</dbReference>
<dbReference type="PANTHER" id="PTHR43156:SF2">
    <property type="entry name" value="STAGE II SPORULATION PROTEIN E"/>
    <property type="match status" value="1"/>
</dbReference>
<evidence type="ECO:0000313" key="3">
    <source>
        <dbReference type="EMBL" id="QEL19399.1"/>
    </source>
</evidence>
<dbReference type="Proteomes" id="UP000324974">
    <property type="component" value="Chromosome"/>
</dbReference>
<dbReference type="InterPro" id="IPR036457">
    <property type="entry name" value="PPM-type-like_dom_sf"/>
</dbReference>
<reference evidence="4" key="1">
    <citation type="submission" date="2019-08" db="EMBL/GenBank/DDBJ databases">
        <title>Limnoglobus roseus gen. nov., sp. nov., a novel freshwater planctomycete with a giant genome from the family Gemmataceae.</title>
        <authorList>
            <person name="Kulichevskaya I.S."/>
            <person name="Naumoff D.G."/>
            <person name="Miroshnikov K."/>
            <person name="Ivanova A."/>
            <person name="Philippov D.A."/>
            <person name="Hakobyan A."/>
            <person name="Rijpstra I.C."/>
            <person name="Sinninghe Damste J.S."/>
            <person name="Liesack W."/>
            <person name="Dedysh S.N."/>
        </authorList>
    </citation>
    <scope>NUCLEOTIDE SEQUENCE [LARGE SCALE GENOMIC DNA]</scope>
    <source>
        <strain evidence="4">PX52</strain>
    </source>
</reference>
<dbReference type="InterPro" id="IPR029016">
    <property type="entry name" value="GAF-like_dom_sf"/>
</dbReference>
<dbReference type="RefSeq" id="WP_168219321.1">
    <property type="nucleotide sequence ID" value="NZ_CP042425.1"/>
</dbReference>
<name>A0A5C1AIY2_9BACT</name>
<dbReference type="Gene3D" id="3.60.40.10">
    <property type="entry name" value="PPM-type phosphatase domain"/>
    <property type="match status" value="1"/>
</dbReference>
<evidence type="ECO:0000256" key="1">
    <source>
        <dbReference type="ARBA" id="ARBA00022801"/>
    </source>
</evidence>
<dbReference type="SUPFAM" id="SSF55781">
    <property type="entry name" value="GAF domain-like"/>
    <property type="match status" value="1"/>
</dbReference>
<dbReference type="InterPro" id="IPR003018">
    <property type="entry name" value="GAF"/>
</dbReference>
<dbReference type="SMART" id="SM00240">
    <property type="entry name" value="FHA"/>
    <property type="match status" value="1"/>
</dbReference>
<dbReference type="KEGG" id="lrs:PX52LOC_06470"/>
<organism evidence="3 4">
    <name type="scientific">Limnoglobus roseus</name>
    <dbReference type="NCBI Taxonomy" id="2598579"/>
    <lineage>
        <taxon>Bacteria</taxon>
        <taxon>Pseudomonadati</taxon>
        <taxon>Planctomycetota</taxon>
        <taxon>Planctomycetia</taxon>
        <taxon>Gemmatales</taxon>
        <taxon>Gemmataceae</taxon>
        <taxon>Limnoglobus</taxon>
    </lineage>
</organism>
<evidence type="ECO:0000313" key="4">
    <source>
        <dbReference type="Proteomes" id="UP000324974"/>
    </source>
</evidence>
<dbReference type="EMBL" id="CP042425">
    <property type="protein sequence ID" value="QEL19399.1"/>
    <property type="molecule type" value="Genomic_DNA"/>
</dbReference>
<dbReference type="PANTHER" id="PTHR43156">
    <property type="entry name" value="STAGE II SPORULATION PROTEIN E-RELATED"/>
    <property type="match status" value="1"/>
</dbReference>
<keyword evidence="4" id="KW-1185">Reference proteome</keyword>
<dbReference type="Gene3D" id="2.60.200.20">
    <property type="match status" value="1"/>
</dbReference>
<dbReference type="SUPFAM" id="SSF81606">
    <property type="entry name" value="PP2C-like"/>
    <property type="match status" value="1"/>
</dbReference>
<dbReference type="SUPFAM" id="SSF49879">
    <property type="entry name" value="SMAD/FHA domain"/>
    <property type="match status" value="1"/>
</dbReference>
<dbReference type="InterPro" id="IPR008984">
    <property type="entry name" value="SMAD_FHA_dom_sf"/>
</dbReference>
<gene>
    <name evidence="3" type="ORF">PX52LOC_06470</name>
</gene>
<dbReference type="AlphaFoldDB" id="A0A5C1AIY2"/>
<protein>
    <submittedName>
        <fullName evidence="3">Serine/threonine-protein phosphatase</fullName>
    </submittedName>
</protein>
<dbReference type="Gene3D" id="3.30.450.40">
    <property type="match status" value="1"/>
</dbReference>
<dbReference type="InterPro" id="IPR001932">
    <property type="entry name" value="PPM-type_phosphatase-like_dom"/>
</dbReference>
<dbReference type="GO" id="GO:0016791">
    <property type="term" value="F:phosphatase activity"/>
    <property type="evidence" value="ECO:0007669"/>
    <property type="project" value="TreeGrafter"/>
</dbReference>
<dbReference type="InterPro" id="IPR000253">
    <property type="entry name" value="FHA_dom"/>
</dbReference>
<proteinExistence type="predicted"/>
<dbReference type="Pfam" id="PF07228">
    <property type="entry name" value="SpoIIE"/>
    <property type="match status" value="1"/>
</dbReference>
<dbReference type="PROSITE" id="PS50006">
    <property type="entry name" value="FHA_DOMAIN"/>
    <property type="match status" value="1"/>
</dbReference>
<dbReference type="SMART" id="SM00331">
    <property type="entry name" value="PP2C_SIG"/>
    <property type="match status" value="1"/>
</dbReference>
<accession>A0A5C1AIY2</accession>
<feature type="domain" description="FHA" evidence="2">
    <location>
        <begin position="26"/>
        <end position="75"/>
    </location>
</feature>
<dbReference type="Pfam" id="PF00498">
    <property type="entry name" value="FHA"/>
    <property type="match status" value="1"/>
</dbReference>
<dbReference type="CDD" id="cd00060">
    <property type="entry name" value="FHA"/>
    <property type="match status" value="1"/>
</dbReference>